<organism evidence="1 2">
    <name type="scientific">Marivita lacus</name>
    <dbReference type="NCBI Taxonomy" id="1323742"/>
    <lineage>
        <taxon>Bacteria</taxon>
        <taxon>Pseudomonadati</taxon>
        <taxon>Pseudomonadota</taxon>
        <taxon>Alphaproteobacteria</taxon>
        <taxon>Rhodobacterales</taxon>
        <taxon>Roseobacteraceae</taxon>
        <taxon>Marivita</taxon>
    </lineage>
</organism>
<evidence type="ECO:0000313" key="1">
    <source>
        <dbReference type="EMBL" id="GGC15808.1"/>
    </source>
</evidence>
<accession>A0ABQ1KZN4</accession>
<dbReference type="Proteomes" id="UP000645462">
    <property type="component" value="Unassembled WGS sequence"/>
</dbReference>
<sequence>MTGQNSATNAAVTVAAFAVERAIGGARGSVAGLAVQPVVWAVTGTGPDAGDAFIYGVGAAGAAAGWILVVPATITGIVKAAVDDYVGGLVAEAKQDEPAAVRGGIFGTDDYGFWSSNNHITAMTIASYGGVAWQHANGAYLFIKDATGTPICDYHPQSYRQLYRPVLPLRMNGDRVLWTGADF</sequence>
<evidence type="ECO:0000313" key="2">
    <source>
        <dbReference type="Proteomes" id="UP000645462"/>
    </source>
</evidence>
<comment type="caution">
    <text evidence="1">The sequence shown here is derived from an EMBL/GenBank/DDBJ whole genome shotgun (WGS) entry which is preliminary data.</text>
</comment>
<proteinExistence type="predicted"/>
<protein>
    <submittedName>
        <fullName evidence="1">Uncharacterized protein</fullName>
    </submittedName>
</protein>
<reference evidence="2" key="1">
    <citation type="journal article" date="2019" name="Int. J. Syst. Evol. Microbiol.">
        <title>The Global Catalogue of Microorganisms (GCM) 10K type strain sequencing project: providing services to taxonomists for standard genome sequencing and annotation.</title>
        <authorList>
            <consortium name="The Broad Institute Genomics Platform"/>
            <consortium name="The Broad Institute Genome Sequencing Center for Infectious Disease"/>
            <person name="Wu L."/>
            <person name="Ma J."/>
        </authorList>
    </citation>
    <scope>NUCLEOTIDE SEQUENCE [LARGE SCALE GENOMIC DNA]</scope>
    <source>
        <strain evidence="2">CGMCC 1.12478</strain>
    </source>
</reference>
<name>A0ABQ1KZN4_9RHOB</name>
<gene>
    <name evidence="1" type="ORF">GCM10011363_35250</name>
</gene>
<keyword evidence="2" id="KW-1185">Reference proteome</keyword>
<dbReference type="RefSeq" id="WP_188483399.1">
    <property type="nucleotide sequence ID" value="NZ_BMFC01000011.1"/>
</dbReference>
<dbReference type="EMBL" id="BMFC01000011">
    <property type="protein sequence ID" value="GGC15808.1"/>
    <property type="molecule type" value="Genomic_DNA"/>
</dbReference>